<feature type="compositionally biased region" description="Acidic residues" evidence="1">
    <location>
        <begin position="137"/>
        <end position="164"/>
    </location>
</feature>
<feature type="compositionally biased region" description="Polar residues" evidence="1">
    <location>
        <begin position="63"/>
        <end position="74"/>
    </location>
</feature>
<proteinExistence type="predicted"/>
<protein>
    <submittedName>
        <fullName evidence="2">Uncharacterized protein</fullName>
    </submittedName>
</protein>
<dbReference type="AlphaFoldDB" id="X6MYZ5"/>
<sequence length="205" mass="22623">MGLVGCTCNAPAGDSSHVKEIRNVDVRNCRVSDSGVSFTKHCTKKRGRTKIKKKKKNGKITIALTNTNASSPTKNKAKSGSEKKSQKNKGSNGIEKKGDDEPVANDPEKVPTIWSPDSVQDMVSEDEDSTPIRDETKEEEENEDEDEEEEEEEKEAGNDDDEDNGSATQQYEIGDEVIDGPSPFDDDAKVTSVQLNFQKTKNFEH</sequence>
<feature type="region of interest" description="Disordered" evidence="1">
    <location>
        <begin position="40"/>
        <end position="191"/>
    </location>
</feature>
<evidence type="ECO:0000313" key="2">
    <source>
        <dbReference type="EMBL" id="ETO18848.1"/>
    </source>
</evidence>
<keyword evidence="3" id="KW-1185">Reference proteome</keyword>
<comment type="caution">
    <text evidence="2">The sequence shown here is derived from an EMBL/GenBank/DDBJ whole genome shotgun (WGS) entry which is preliminary data.</text>
</comment>
<organism evidence="2 3">
    <name type="scientific">Reticulomyxa filosa</name>
    <dbReference type="NCBI Taxonomy" id="46433"/>
    <lineage>
        <taxon>Eukaryota</taxon>
        <taxon>Sar</taxon>
        <taxon>Rhizaria</taxon>
        <taxon>Retaria</taxon>
        <taxon>Foraminifera</taxon>
        <taxon>Monothalamids</taxon>
        <taxon>Reticulomyxidae</taxon>
        <taxon>Reticulomyxa</taxon>
    </lineage>
</organism>
<dbReference type="Proteomes" id="UP000023152">
    <property type="component" value="Unassembled WGS sequence"/>
</dbReference>
<accession>X6MYZ5</accession>
<feature type="compositionally biased region" description="Basic residues" evidence="1">
    <location>
        <begin position="41"/>
        <end position="58"/>
    </location>
</feature>
<name>X6MYZ5_RETFI</name>
<evidence type="ECO:0000256" key="1">
    <source>
        <dbReference type="SAM" id="MobiDB-lite"/>
    </source>
</evidence>
<reference evidence="2 3" key="1">
    <citation type="journal article" date="2013" name="Curr. Biol.">
        <title>The Genome of the Foraminiferan Reticulomyxa filosa.</title>
        <authorList>
            <person name="Glockner G."/>
            <person name="Hulsmann N."/>
            <person name="Schleicher M."/>
            <person name="Noegel A.A."/>
            <person name="Eichinger L."/>
            <person name="Gallinger C."/>
            <person name="Pawlowski J."/>
            <person name="Sierra R."/>
            <person name="Euteneuer U."/>
            <person name="Pillet L."/>
            <person name="Moustafa A."/>
            <person name="Platzer M."/>
            <person name="Groth M."/>
            <person name="Szafranski K."/>
            <person name="Schliwa M."/>
        </authorList>
    </citation>
    <scope>NUCLEOTIDE SEQUENCE [LARGE SCALE GENOMIC DNA]</scope>
</reference>
<gene>
    <name evidence="2" type="ORF">RFI_18396</name>
</gene>
<dbReference type="EMBL" id="ASPP01014325">
    <property type="protein sequence ID" value="ETO18848.1"/>
    <property type="molecule type" value="Genomic_DNA"/>
</dbReference>
<evidence type="ECO:0000313" key="3">
    <source>
        <dbReference type="Proteomes" id="UP000023152"/>
    </source>
</evidence>